<evidence type="ECO:0000313" key="4">
    <source>
        <dbReference type="EMBL" id="KAI9165382.1"/>
    </source>
</evidence>
<dbReference type="InterPro" id="IPR002182">
    <property type="entry name" value="NB-ARC"/>
</dbReference>
<reference evidence="4" key="1">
    <citation type="journal article" date="2022" name="Plant J.">
        <title>Strategies of tolerance reflected in two North American maple genomes.</title>
        <authorList>
            <person name="McEvoy S.L."/>
            <person name="Sezen U.U."/>
            <person name="Trouern-Trend A."/>
            <person name="McMahon S.M."/>
            <person name="Schaberg P.G."/>
            <person name="Yang J."/>
            <person name="Wegrzyn J.L."/>
            <person name="Swenson N.G."/>
        </authorList>
    </citation>
    <scope>NUCLEOTIDE SEQUENCE</scope>
    <source>
        <strain evidence="4">91603</strain>
    </source>
</reference>
<dbReference type="AlphaFoldDB" id="A0AAD5IJL3"/>
<comment type="similarity">
    <text evidence="1">Belongs to the disease resistance NB-LRR family.</text>
</comment>
<proteinExistence type="inferred from homology"/>
<dbReference type="Gene3D" id="3.40.50.300">
    <property type="entry name" value="P-loop containing nucleotide triphosphate hydrolases"/>
    <property type="match status" value="1"/>
</dbReference>
<keyword evidence="2" id="KW-0611">Plant defense</keyword>
<dbReference type="PROSITE" id="PS51153">
    <property type="entry name" value="RPW8"/>
    <property type="match status" value="1"/>
</dbReference>
<comment type="caution">
    <text evidence="4">The sequence shown here is derived from an EMBL/GenBank/DDBJ whole genome shotgun (WGS) entry which is preliminary data.</text>
</comment>
<reference evidence="4" key="2">
    <citation type="submission" date="2023-02" db="EMBL/GenBank/DDBJ databases">
        <authorList>
            <person name="Swenson N.G."/>
            <person name="Wegrzyn J.L."/>
            <person name="Mcevoy S.L."/>
        </authorList>
    </citation>
    <scope>NUCLEOTIDE SEQUENCE</scope>
    <source>
        <strain evidence="4">91603</strain>
        <tissue evidence="4">Leaf</tissue>
    </source>
</reference>
<dbReference type="GO" id="GO:0006952">
    <property type="term" value="P:defense response"/>
    <property type="evidence" value="ECO:0007669"/>
    <property type="project" value="UniProtKB-KW"/>
</dbReference>
<dbReference type="InterPro" id="IPR008808">
    <property type="entry name" value="Powdery_mildew-R_dom"/>
</dbReference>
<protein>
    <recommendedName>
        <fullName evidence="3">RPW8 domain-containing protein</fullName>
    </recommendedName>
</protein>
<evidence type="ECO:0000313" key="5">
    <source>
        <dbReference type="Proteomes" id="UP001064489"/>
    </source>
</evidence>
<dbReference type="Pfam" id="PF05659">
    <property type="entry name" value="RPW8"/>
    <property type="match status" value="1"/>
</dbReference>
<evidence type="ECO:0000256" key="2">
    <source>
        <dbReference type="ARBA" id="ARBA00022821"/>
    </source>
</evidence>
<evidence type="ECO:0000256" key="1">
    <source>
        <dbReference type="ARBA" id="ARBA00008894"/>
    </source>
</evidence>
<dbReference type="EMBL" id="JAJSOW010000105">
    <property type="protein sequence ID" value="KAI9165382.1"/>
    <property type="molecule type" value="Genomic_DNA"/>
</dbReference>
<dbReference type="InterPro" id="IPR027417">
    <property type="entry name" value="P-loop_NTPase"/>
</dbReference>
<gene>
    <name evidence="4" type="ORF">LWI28_013107</name>
</gene>
<organism evidence="4 5">
    <name type="scientific">Acer negundo</name>
    <name type="common">Box elder</name>
    <dbReference type="NCBI Taxonomy" id="4023"/>
    <lineage>
        <taxon>Eukaryota</taxon>
        <taxon>Viridiplantae</taxon>
        <taxon>Streptophyta</taxon>
        <taxon>Embryophyta</taxon>
        <taxon>Tracheophyta</taxon>
        <taxon>Spermatophyta</taxon>
        <taxon>Magnoliopsida</taxon>
        <taxon>eudicotyledons</taxon>
        <taxon>Gunneridae</taxon>
        <taxon>Pentapetalae</taxon>
        <taxon>rosids</taxon>
        <taxon>malvids</taxon>
        <taxon>Sapindales</taxon>
        <taxon>Sapindaceae</taxon>
        <taxon>Hippocastanoideae</taxon>
        <taxon>Acereae</taxon>
        <taxon>Acer</taxon>
    </lineage>
</organism>
<dbReference type="GO" id="GO:0043531">
    <property type="term" value="F:ADP binding"/>
    <property type="evidence" value="ECO:0007669"/>
    <property type="project" value="InterPro"/>
</dbReference>
<dbReference type="Proteomes" id="UP001064489">
    <property type="component" value="Chromosome 10"/>
</dbReference>
<sequence>MLSAAIRKVRMFKSELEELKSTIESITPTIEEIERLNQVLGLPGQETAKLKEVLIKGAELVSKSSKVKCFNFNRFNYADRLIKLNQSIERLCKIDMQTQLIRDNKKILVEMEKIRKKIDRDGGVFNQVELIEGVNTVFNRVEFDGPCLVPDPPEITPGLDAPLKELRTELVKDEGMQVIVVSAPGGAGKTTLVKKLCADNEIKDKFRENIFCVTVSKTPDVMAIIRRIFQNKKCEAPTFQTEEEAINYLE</sequence>
<dbReference type="Pfam" id="PF00931">
    <property type="entry name" value="NB-ARC"/>
    <property type="match status" value="1"/>
</dbReference>
<keyword evidence="5" id="KW-1185">Reference proteome</keyword>
<accession>A0AAD5IJL3</accession>
<evidence type="ECO:0000259" key="3">
    <source>
        <dbReference type="PROSITE" id="PS51153"/>
    </source>
</evidence>
<dbReference type="PANTHER" id="PTHR36766">
    <property type="entry name" value="PLANT BROAD-SPECTRUM MILDEW RESISTANCE PROTEIN RPW8"/>
    <property type="match status" value="1"/>
</dbReference>
<name>A0AAD5IJL3_ACENE</name>
<dbReference type="PANTHER" id="PTHR36766:SF3">
    <property type="entry name" value="RPW8 DOMAIN-CONTAINING PROTEIN"/>
    <property type="match status" value="1"/>
</dbReference>
<feature type="domain" description="RPW8" evidence="3">
    <location>
        <begin position="1"/>
        <end position="130"/>
    </location>
</feature>
<dbReference type="SUPFAM" id="SSF52540">
    <property type="entry name" value="P-loop containing nucleoside triphosphate hydrolases"/>
    <property type="match status" value="1"/>
</dbReference>